<evidence type="ECO:0000256" key="11">
    <source>
        <dbReference type="PROSITE-ProRule" id="PRU00182"/>
    </source>
</evidence>
<dbReference type="PANTHER" id="PTHR11766:SF1">
    <property type="entry name" value="TYROSINE--TRNA LIGASE"/>
    <property type="match status" value="1"/>
</dbReference>
<evidence type="ECO:0000256" key="2">
    <source>
        <dbReference type="ARBA" id="ARBA00022490"/>
    </source>
</evidence>
<keyword evidence="4 10" id="KW-0547">Nucleotide-binding</keyword>
<evidence type="ECO:0000256" key="1">
    <source>
        <dbReference type="ARBA" id="ARBA00011738"/>
    </source>
</evidence>
<dbReference type="Pfam" id="PF00579">
    <property type="entry name" value="tRNA-synt_1b"/>
    <property type="match status" value="1"/>
</dbReference>
<comment type="subcellular location">
    <subcellularLocation>
        <location evidence="10">Cytoplasm</location>
    </subcellularLocation>
</comment>
<comment type="similarity">
    <text evidence="10">Belongs to the class-I aminoacyl-tRNA synthetase family. TyrS type 2 subfamily.</text>
</comment>
<dbReference type="OrthoDB" id="9804243at2"/>
<dbReference type="SUPFAM" id="SSF52374">
    <property type="entry name" value="Nucleotidylyl transferase"/>
    <property type="match status" value="1"/>
</dbReference>
<dbReference type="InterPro" id="IPR002307">
    <property type="entry name" value="Tyr-tRNA-ligase"/>
</dbReference>
<evidence type="ECO:0000256" key="4">
    <source>
        <dbReference type="ARBA" id="ARBA00022741"/>
    </source>
</evidence>
<accession>A0A5R8MMN6</accession>
<feature type="short sequence motif" description="'KMSKS' region" evidence="10">
    <location>
        <begin position="226"/>
        <end position="230"/>
    </location>
</feature>
<dbReference type="AlphaFoldDB" id="A0A5R8MMN6"/>
<dbReference type="GO" id="GO:0005524">
    <property type="term" value="F:ATP binding"/>
    <property type="evidence" value="ECO:0007669"/>
    <property type="project" value="UniProtKB-UniRule"/>
</dbReference>
<evidence type="ECO:0000313" key="13">
    <source>
        <dbReference type="Proteomes" id="UP000306973"/>
    </source>
</evidence>
<dbReference type="EMBL" id="VBUI01000001">
    <property type="protein sequence ID" value="TLF53648.1"/>
    <property type="molecule type" value="Genomic_DNA"/>
</dbReference>
<keyword evidence="8 10" id="KW-0030">Aminoacyl-tRNA synthetase</keyword>
<dbReference type="Gene3D" id="1.10.240.10">
    <property type="entry name" value="Tyrosyl-Transfer RNA Synthetase"/>
    <property type="match status" value="1"/>
</dbReference>
<dbReference type="InterPro" id="IPR002305">
    <property type="entry name" value="aa-tRNA-synth_Ic"/>
</dbReference>
<dbReference type="Gene3D" id="3.10.290.10">
    <property type="entry name" value="RNA-binding S4 domain"/>
    <property type="match status" value="1"/>
</dbReference>
<organism evidence="12 13">
    <name type="scientific">Halomonas urmiana</name>
    <dbReference type="NCBI Taxonomy" id="490901"/>
    <lineage>
        <taxon>Bacteria</taxon>
        <taxon>Pseudomonadati</taxon>
        <taxon>Pseudomonadota</taxon>
        <taxon>Gammaproteobacteria</taxon>
        <taxon>Oceanospirillales</taxon>
        <taxon>Halomonadaceae</taxon>
        <taxon>Halomonas</taxon>
    </lineage>
</organism>
<dbReference type="Gene3D" id="3.40.50.620">
    <property type="entry name" value="HUPs"/>
    <property type="match status" value="1"/>
</dbReference>
<dbReference type="CDD" id="cd00805">
    <property type="entry name" value="TyrRS_core"/>
    <property type="match status" value="1"/>
</dbReference>
<comment type="catalytic activity">
    <reaction evidence="9 10">
        <text>tRNA(Tyr) + L-tyrosine + ATP = L-tyrosyl-tRNA(Tyr) + AMP + diphosphate + H(+)</text>
        <dbReference type="Rhea" id="RHEA:10220"/>
        <dbReference type="Rhea" id="RHEA-COMP:9706"/>
        <dbReference type="Rhea" id="RHEA-COMP:9707"/>
        <dbReference type="ChEBI" id="CHEBI:15378"/>
        <dbReference type="ChEBI" id="CHEBI:30616"/>
        <dbReference type="ChEBI" id="CHEBI:33019"/>
        <dbReference type="ChEBI" id="CHEBI:58315"/>
        <dbReference type="ChEBI" id="CHEBI:78442"/>
        <dbReference type="ChEBI" id="CHEBI:78536"/>
        <dbReference type="ChEBI" id="CHEBI:456215"/>
        <dbReference type="EC" id="6.1.1.1"/>
    </reaction>
</comment>
<dbReference type="InterPro" id="IPR001412">
    <property type="entry name" value="aa-tRNA-synth_I_CS"/>
</dbReference>
<dbReference type="PRINTS" id="PR01040">
    <property type="entry name" value="TRNASYNTHTYR"/>
</dbReference>
<name>A0A5R8MMN6_9GAMM</name>
<comment type="function">
    <text evidence="10">Catalyzes the attachment of tyrosine to tRNA(Tyr) in a two-step reaction: tyrosine is first activated by ATP to form Tyr-AMP and then transferred to the acceptor end of tRNA(Tyr).</text>
</comment>
<keyword evidence="5 10" id="KW-0067">ATP-binding</keyword>
<dbReference type="InterPro" id="IPR024108">
    <property type="entry name" value="Tyr-tRNA-ligase_bac_2"/>
</dbReference>
<proteinExistence type="inferred from homology"/>
<evidence type="ECO:0000256" key="8">
    <source>
        <dbReference type="ARBA" id="ARBA00023146"/>
    </source>
</evidence>
<protein>
    <recommendedName>
        <fullName evidence="10">Tyrosine--tRNA ligase</fullName>
        <ecNumber evidence="10">6.1.1.1</ecNumber>
    </recommendedName>
    <alternativeName>
        <fullName evidence="10">Tyrosyl-tRNA synthetase</fullName>
        <shortName evidence="10">TyrRS</shortName>
    </alternativeName>
</protein>
<dbReference type="RefSeq" id="WP_138178627.1">
    <property type="nucleotide sequence ID" value="NZ_VBUI01000001.1"/>
</dbReference>
<dbReference type="FunFam" id="3.40.50.620:FF:000061">
    <property type="entry name" value="Tyrosine--tRNA ligase"/>
    <property type="match status" value="1"/>
</dbReference>
<dbReference type="FunFam" id="1.10.240.10:FF:000006">
    <property type="entry name" value="Tyrosine--tRNA ligase"/>
    <property type="match status" value="1"/>
</dbReference>
<evidence type="ECO:0000256" key="10">
    <source>
        <dbReference type="HAMAP-Rule" id="MF_02007"/>
    </source>
</evidence>
<dbReference type="GO" id="GO:0003723">
    <property type="term" value="F:RNA binding"/>
    <property type="evidence" value="ECO:0007669"/>
    <property type="project" value="UniProtKB-KW"/>
</dbReference>
<evidence type="ECO:0000256" key="5">
    <source>
        <dbReference type="ARBA" id="ARBA00022840"/>
    </source>
</evidence>
<dbReference type="GO" id="GO:0005829">
    <property type="term" value="C:cytosol"/>
    <property type="evidence" value="ECO:0007669"/>
    <property type="project" value="TreeGrafter"/>
</dbReference>
<dbReference type="GO" id="GO:0006437">
    <property type="term" value="P:tyrosyl-tRNA aminoacylation"/>
    <property type="evidence" value="ECO:0007669"/>
    <property type="project" value="UniProtKB-UniRule"/>
</dbReference>
<dbReference type="SUPFAM" id="SSF55174">
    <property type="entry name" value="Alpha-L RNA-binding motif"/>
    <property type="match status" value="1"/>
</dbReference>
<dbReference type="InterPro" id="IPR014729">
    <property type="entry name" value="Rossmann-like_a/b/a_fold"/>
</dbReference>
<dbReference type="PROSITE" id="PS00178">
    <property type="entry name" value="AA_TRNA_LIGASE_I"/>
    <property type="match status" value="1"/>
</dbReference>
<dbReference type="EC" id="6.1.1.1" evidence="10"/>
<dbReference type="Proteomes" id="UP000306973">
    <property type="component" value="Unassembled WGS sequence"/>
</dbReference>
<keyword evidence="7 10" id="KW-0648">Protein biosynthesis</keyword>
<comment type="caution">
    <text evidence="12">The sequence shown here is derived from an EMBL/GenBank/DDBJ whole genome shotgun (WGS) entry which is preliminary data.</text>
</comment>
<dbReference type="InterPro" id="IPR024088">
    <property type="entry name" value="Tyr-tRNA-ligase_bac-type"/>
</dbReference>
<feature type="binding site" evidence="10">
    <location>
        <position position="229"/>
    </location>
    <ligand>
        <name>ATP</name>
        <dbReference type="ChEBI" id="CHEBI:30616"/>
    </ligand>
</feature>
<sequence>MTDVAGALALLKRGTHEILLEDELEKKLASGRTLRIKAGFDPTAPDLHLGHSVLLTKMRQFQDLGHEVIFLIGDFTGRIGDPTGKNVTRKPLTEEEVKANAQTYKEQVFKILDPDKTEVRFNAEWFSAMSAADMIELAGQSTVARMLERDDFDKRYSAGQPISLHEFLYPLVQGYDSVALEADVELGGTDQKFNLLMGREVQKHFGQSPQVVMTMPLLEGLDGVQKMSKSLGNYVGVDESPGAMFNKLVSMPDSLMWRYFELLSLKPNEEIEALKRDVEAGANPRDIKMVLARELIGRYHGEEAAANAHRSAGNQLAAGELPEDLPEVEVDFAGSFQAPIAAVLNRSGLANNSAQAKDMLGNGRVKVDGVVVERDHMLDTGKSYVIQAGKKRYARVTLG</sequence>
<keyword evidence="3 10" id="KW-0436">Ligase</keyword>
<gene>
    <name evidence="10" type="primary">tyrS</name>
    <name evidence="12" type="ORF">FEI13_00005</name>
</gene>
<evidence type="ECO:0000313" key="12">
    <source>
        <dbReference type="EMBL" id="TLF53648.1"/>
    </source>
</evidence>
<dbReference type="GO" id="GO:0004831">
    <property type="term" value="F:tyrosine-tRNA ligase activity"/>
    <property type="evidence" value="ECO:0007669"/>
    <property type="project" value="UniProtKB-UniRule"/>
</dbReference>
<evidence type="ECO:0000256" key="3">
    <source>
        <dbReference type="ARBA" id="ARBA00022598"/>
    </source>
</evidence>
<dbReference type="HAMAP" id="MF_02007">
    <property type="entry name" value="Tyr_tRNA_synth_type2"/>
    <property type="match status" value="1"/>
</dbReference>
<evidence type="ECO:0000256" key="7">
    <source>
        <dbReference type="ARBA" id="ARBA00022917"/>
    </source>
</evidence>
<feature type="short sequence motif" description="'HIGH' region" evidence="10">
    <location>
        <begin position="42"/>
        <end position="51"/>
    </location>
</feature>
<keyword evidence="13" id="KW-1185">Reference proteome</keyword>
<dbReference type="InterPro" id="IPR036986">
    <property type="entry name" value="S4_RNA-bd_sf"/>
</dbReference>
<comment type="subunit">
    <text evidence="1 10">Homodimer.</text>
</comment>
<reference evidence="12 13" key="1">
    <citation type="journal article" date="2007" name="Int. J. Syst. Evol. Microbiol.">
        <title>Halomonas saccharevitans sp. nov., Halomonas arcis sp. nov. and Halomonas subterranea sp. nov., halophilic bacteria isolated from hypersaline environments of China.</title>
        <authorList>
            <person name="Xu X.W."/>
            <person name="Wu Y.H."/>
            <person name="Zhou Z."/>
            <person name="Wang C.S."/>
            <person name="Zhou Y.G."/>
            <person name="Zhang H.B."/>
            <person name="Wang Y."/>
            <person name="Wu M."/>
        </authorList>
    </citation>
    <scope>NUCLEOTIDE SEQUENCE [LARGE SCALE GENOMIC DNA]</scope>
    <source>
        <strain evidence="12 13">TBZ3</strain>
    </source>
</reference>
<dbReference type="PANTHER" id="PTHR11766">
    <property type="entry name" value="TYROSYL-TRNA SYNTHETASE"/>
    <property type="match status" value="1"/>
</dbReference>
<keyword evidence="6 11" id="KW-0694">RNA-binding</keyword>
<evidence type="ECO:0000256" key="9">
    <source>
        <dbReference type="ARBA" id="ARBA00048248"/>
    </source>
</evidence>
<dbReference type="PROSITE" id="PS50889">
    <property type="entry name" value="S4"/>
    <property type="match status" value="1"/>
</dbReference>
<keyword evidence="2 10" id="KW-0963">Cytoplasm</keyword>
<dbReference type="NCBIfam" id="TIGR00234">
    <property type="entry name" value="tyrS"/>
    <property type="match status" value="1"/>
</dbReference>
<evidence type="ECO:0000256" key="6">
    <source>
        <dbReference type="ARBA" id="ARBA00022884"/>
    </source>
</evidence>